<evidence type="ECO:0000313" key="11">
    <source>
        <dbReference type="Proteomes" id="UP000593564"/>
    </source>
</evidence>
<evidence type="ECO:0000256" key="5">
    <source>
        <dbReference type="ARBA" id="ARBA00022989"/>
    </source>
</evidence>
<name>A0A7J7GNK1_CAMSI</name>
<dbReference type="AlphaFoldDB" id="A0A7J7GNK1"/>
<dbReference type="EMBL" id="JACBKZ010000009">
    <property type="protein sequence ID" value="KAF5942363.1"/>
    <property type="molecule type" value="Genomic_DNA"/>
</dbReference>
<accession>A0A7J7GNK1</accession>
<sequence length="243" mass="27138">MYIFLSLASERERERVGGIIMARTPAVVVRWLVVVVICCCTTTHLLLLLPTSEAIWLNLPSSGTKCVSEEIQNNVVVLADYGVVGDETHRGALPTISASVTSPFGNNLHRQENVTHGQFAFTAKEAGNYGACFWVDGNHQGGQDVPVSLEWRIGVDAKDWETVARKEKIEGVELELMKLEGAVQAIHQNLIYLKDREAEMREVSERTNSRVAWFSIMSLGVCIVVSGLQLWHLKSFFRKKKLI</sequence>
<evidence type="ECO:0000256" key="3">
    <source>
        <dbReference type="ARBA" id="ARBA00022692"/>
    </source>
</evidence>
<dbReference type="Pfam" id="PF01105">
    <property type="entry name" value="EMP24_GP25L"/>
    <property type="match status" value="1"/>
</dbReference>
<gene>
    <name evidence="10" type="ORF">HYC85_020005</name>
</gene>
<reference evidence="10 11" key="2">
    <citation type="submission" date="2020-07" db="EMBL/GenBank/DDBJ databases">
        <title>Genome assembly of wild tea tree DASZ reveals pedigree and selection history of tea varieties.</title>
        <authorList>
            <person name="Zhang W."/>
        </authorList>
    </citation>
    <scope>NUCLEOTIDE SEQUENCE [LARGE SCALE GENOMIC DNA]</scope>
    <source>
        <strain evidence="11">cv. G240</strain>
        <tissue evidence="10">Leaf</tissue>
    </source>
</reference>
<keyword evidence="3 7" id="KW-0812">Transmembrane</keyword>
<evidence type="ECO:0000256" key="6">
    <source>
        <dbReference type="ARBA" id="ARBA00023136"/>
    </source>
</evidence>
<dbReference type="PROSITE" id="PS50866">
    <property type="entry name" value="GOLD"/>
    <property type="match status" value="1"/>
</dbReference>
<dbReference type="Proteomes" id="UP000593564">
    <property type="component" value="Unassembled WGS sequence"/>
</dbReference>
<organism evidence="10 11">
    <name type="scientific">Camellia sinensis</name>
    <name type="common">Tea plant</name>
    <name type="synonym">Thea sinensis</name>
    <dbReference type="NCBI Taxonomy" id="4442"/>
    <lineage>
        <taxon>Eukaryota</taxon>
        <taxon>Viridiplantae</taxon>
        <taxon>Streptophyta</taxon>
        <taxon>Embryophyta</taxon>
        <taxon>Tracheophyta</taxon>
        <taxon>Spermatophyta</taxon>
        <taxon>Magnoliopsida</taxon>
        <taxon>eudicotyledons</taxon>
        <taxon>Gunneridae</taxon>
        <taxon>Pentapetalae</taxon>
        <taxon>asterids</taxon>
        <taxon>Ericales</taxon>
        <taxon>Theaceae</taxon>
        <taxon>Camellia</taxon>
    </lineage>
</organism>
<dbReference type="SMART" id="SM01190">
    <property type="entry name" value="EMP24_GP25L"/>
    <property type="match status" value="1"/>
</dbReference>
<evidence type="ECO:0000259" key="9">
    <source>
        <dbReference type="PROSITE" id="PS50866"/>
    </source>
</evidence>
<evidence type="ECO:0000256" key="4">
    <source>
        <dbReference type="ARBA" id="ARBA00022729"/>
    </source>
</evidence>
<feature type="transmembrane region" description="Helical" evidence="8">
    <location>
        <begin position="28"/>
        <end position="49"/>
    </location>
</feature>
<feature type="transmembrane region" description="Helical" evidence="8">
    <location>
        <begin position="211"/>
        <end position="231"/>
    </location>
</feature>
<comment type="subcellular location">
    <subcellularLocation>
        <location evidence="1 7">Membrane</location>
        <topology evidence="1 7">Single-pass type I membrane protein</topology>
    </subcellularLocation>
</comment>
<keyword evidence="6 8" id="KW-0472">Membrane</keyword>
<dbReference type="GO" id="GO:0016020">
    <property type="term" value="C:membrane"/>
    <property type="evidence" value="ECO:0007669"/>
    <property type="project" value="UniProtKB-SubCell"/>
</dbReference>
<feature type="domain" description="GOLD" evidence="9">
    <location>
        <begin position="64"/>
        <end position="178"/>
    </location>
</feature>
<evidence type="ECO:0000256" key="1">
    <source>
        <dbReference type="ARBA" id="ARBA00004479"/>
    </source>
</evidence>
<proteinExistence type="inferred from homology"/>
<protein>
    <recommendedName>
        <fullName evidence="9">GOLD domain-containing protein</fullName>
    </recommendedName>
</protein>
<evidence type="ECO:0000256" key="8">
    <source>
        <dbReference type="SAM" id="Phobius"/>
    </source>
</evidence>
<dbReference type="InterPro" id="IPR015720">
    <property type="entry name" value="Emp24-like"/>
</dbReference>
<evidence type="ECO:0000256" key="7">
    <source>
        <dbReference type="RuleBase" id="RU003827"/>
    </source>
</evidence>
<evidence type="ECO:0000256" key="2">
    <source>
        <dbReference type="ARBA" id="ARBA00007104"/>
    </source>
</evidence>
<dbReference type="InterPro" id="IPR009038">
    <property type="entry name" value="GOLD_dom"/>
</dbReference>
<keyword evidence="5 8" id="KW-1133">Transmembrane helix</keyword>
<comment type="caution">
    <text evidence="10">The sequence shown here is derived from an EMBL/GenBank/DDBJ whole genome shotgun (WGS) entry which is preliminary data.</text>
</comment>
<comment type="similarity">
    <text evidence="2 7">Belongs to the EMP24/GP25L family.</text>
</comment>
<evidence type="ECO:0000313" key="10">
    <source>
        <dbReference type="EMBL" id="KAF5942363.1"/>
    </source>
</evidence>
<keyword evidence="4" id="KW-0732">Signal</keyword>
<keyword evidence="11" id="KW-1185">Reference proteome</keyword>
<reference evidence="11" key="1">
    <citation type="journal article" date="2020" name="Nat. Commun.">
        <title>Genome assembly of wild tea tree DASZ reveals pedigree and selection history of tea varieties.</title>
        <authorList>
            <person name="Zhang W."/>
            <person name="Zhang Y."/>
            <person name="Qiu H."/>
            <person name="Guo Y."/>
            <person name="Wan H."/>
            <person name="Zhang X."/>
            <person name="Scossa F."/>
            <person name="Alseekh S."/>
            <person name="Zhang Q."/>
            <person name="Wang P."/>
            <person name="Xu L."/>
            <person name="Schmidt M.H."/>
            <person name="Jia X."/>
            <person name="Li D."/>
            <person name="Zhu A."/>
            <person name="Guo F."/>
            <person name="Chen W."/>
            <person name="Ni D."/>
            <person name="Usadel B."/>
            <person name="Fernie A.R."/>
            <person name="Wen W."/>
        </authorList>
    </citation>
    <scope>NUCLEOTIDE SEQUENCE [LARGE SCALE GENOMIC DNA]</scope>
    <source>
        <strain evidence="11">cv. G240</strain>
    </source>
</reference>
<dbReference type="PANTHER" id="PTHR22811">
    <property type="entry name" value="TRANSMEMBRANE EMP24 DOMAIN-CONTAINING PROTEIN"/>
    <property type="match status" value="1"/>
</dbReference>